<evidence type="ECO:0000313" key="3">
    <source>
        <dbReference type="Proteomes" id="UP001628281"/>
    </source>
</evidence>
<name>A0ABW8V260_9PROT</name>
<organism evidence="2 3">
    <name type="scientific">Azospirillum argentinense</name>
    <dbReference type="NCBI Taxonomy" id="2970906"/>
    <lineage>
        <taxon>Bacteria</taxon>
        <taxon>Pseudomonadati</taxon>
        <taxon>Pseudomonadota</taxon>
        <taxon>Alphaproteobacteria</taxon>
        <taxon>Rhodospirillales</taxon>
        <taxon>Azospirillaceae</taxon>
        <taxon>Azospirillum</taxon>
    </lineage>
</organism>
<gene>
    <name evidence="2" type="ORF">ACJ41P_05145</name>
</gene>
<accession>A0ABW8V260</accession>
<evidence type="ECO:0000313" key="2">
    <source>
        <dbReference type="EMBL" id="MFL7900500.1"/>
    </source>
</evidence>
<feature type="region of interest" description="Disordered" evidence="1">
    <location>
        <begin position="1"/>
        <end position="24"/>
    </location>
</feature>
<dbReference type="RefSeq" id="WP_407823596.1">
    <property type="nucleotide sequence ID" value="NZ_JBJLSN010000005.1"/>
</dbReference>
<keyword evidence="3" id="KW-1185">Reference proteome</keyword>
<sequence>MLEEARRLAHKPDDPDALVFEGAKPGRPMSDMTLTMLLRRLNTTCTAQGFRSSFRDWAAETIKSSLGLPKL</sequence>
<feature type="compositionally biased region" description="Basic and acidic residues" evidence="1">
    <location>
        <begin position="1"/>
        <end position="14"/>
    </location>
</feature>
<proteinExistence type="predicted"/>
<comment type="caution">
    <text evidence="2">The sequence shown here is derived from an EMBL/GenBank/DDBJ whole genome shotgun (WGS) entry which is preliminary data.</text>
</comment>
<evidence type="ECO:0008006" key="4">
    <source>
        <dbReference type="Google" id="ProtNLM"/>
    </source>
</evidence>
<reference evidence="2 3" key="1">
    <citation type="submission" date="2024-11" db="EMBL/GenBank/DDBJ databases">
        <title>Draft genome sequences of two bacteria associated to sugarcane roots in Colombia.</title>
        <authorList>
            <person name="Pardo-Diaz S."/>
            <person name="Masmela-Mendoza J."/>
            <person name="Delgadillo-Duran P."/>
            <person name="Bautista E.J."/>
            <person name="Rojas-Tapias D.F."/>
        </authorList>
    </citation>
    <scope>NUCLEOTIDE SEQUENCE [LARGE SCALE GENOMIC DNA]</scope>
    <source>
        <strain evidence="2 3">Ap18</strain>
    </source>
</reference>
<dbReference type="EMBL" id="JBJLSN010000005">
    <property type="protein sequence ID" value="MFL7900500.1"/>
    <property type="molecule type" value="Genomic_DNA"/>
</dbReference>
<dbReference type="Proteomes" id="UP001628281">
    <property type="component" value="Unassembled WGS sequence"/>
</dbReference>
<protein>
    <recommendedName>
        <fullName evidence="4">Transposase</fullName>
    </recommendedName>
</protein>
<evidence type="ECO:0000256" key="1">
    <source>
        <dbReference type="SAM" id="MobiDB-lite"/>
    </source>
</evidence>